<dbReference type="EMBL" id="BK014777">
    <property type="protein sequence ID" value="DAD75226.1"/>
    <property type="molecule type" value="Genomic_DNA"/>
</dbReference>
<protein>
    <submittedName>
        <fullName evidence="2">Uncharacterized protein</fullName>
    </submittedName>
</protein>
<evidence type="ECO:0000256" key="1">
    <source>
        <dbReference type="SAM" id="MobiDB-lite"/>
    </source>
</evidence>
<accession>A0A8S5LZ25</accession>
<reference evidence="2" key="1">
    <citation type="journal article" date="2021" name="Proc. Natl. Acad. Sci. U.S.A.">
        <title>A Catalog of Tens of Thousands of Viruses from Human Metagenomes Reveals Hidden Associations with Chronic Diseases.</title>
        <authorList>
            <person name="Tisza M.J."/>
            <person name="Buck C.B."/>
        </authorList>
    </citation>
    <scope>NUCLEOTIDE SEQUENCE</scope>
    <source>
        <strain evidence="2">CtCsv15</strain>
    </source>
</reference>
<sequence length="41" mass="4735">MMVRGKCNLFLKSSYFNHKPILTAKKQDNTEKGNLPQSPRI</sequence>
<organism evidence="2">
    <name type="scientific">Siphoviridae sp. ctCsv15</name>
    <dbReference type="NCBI Taxonomy" id="2826195"/>
    <lineage>
        <taxon>Viruses</taxon>
        <taxon>Duplodnaviria</taxon>
        <taxon>Heunggongvirae</taxon>
        <taxon>Uroviricota</taxon>
        <taxon>Caudoviricetes</taxon>
    </lineage>
</organism>
<proteinExistence type="predicted"/>
<feature type="region of interest" description="Disordered" evidence="1">
    <location>
        <begin position="22"/>
        <end position="41"/>
    </location>
</feature>
<evidence type="ECO:0000313" key="2">
    <source>
        <dbReference type="EMBL" id="DAD75226.1"/>
    </source>
</evidence>
<name>A0A8S5LZ25_9CAUD</name>